<dbReference type="OrthoDB" id="5413269at2759"/>
<dbReference type="EMBL" id="KV749788">
    <property type="protein sequence ID" value="OCL07769.1"/>
    <property type="molecule type" value="Genomic_DNA"/>
</dbReference>
<protein>
    <submittedName>
        <fullName evidence="1">Uncharacterized protein</fullName>
    </submittedName>
</protein>
<organism evidence="1 2">
    <name type="scientific">Glonium stellatum</name>
    <dbReference type="NCBI Taxonomy" id="574774"/>
    <lineage>
        <taxon>Eukaryota</taxon>
        <taxon>Fungi</taxon>
        <taxon>Dikarya</taxon>
        <taxon>Ascomycota</taxon>
        <taxon>Pezizomycotina</taxon>
        <taxon>Dothideomycetes</taxon>
        <taxon>Pleosporomycetidae</taxon>
        <taxon>Gloniales</taxon>
        <taxon>Gloniaceae</taxon>
        <taxon>Glonium</taxon>
    </lineage>
</organism>
<evidence type="ECO:0000313" key="1">
    <source>
        <dbReference type="EMBL" id="OCL07769.1"/>
    </source>
</evidence>
<dbReference type="AlphaFoldDB" id="A0A8E2JSD6"/>
<reference evidence="1 2" key="1">
    <citation type="journal article" date="2016" name="Nat. Commun.">
        <title>Ectomycorrhizal ecology is imprinted in the genome of the dominant symbiotic fungus Cenococcum geophilum.</title>
        <authorList>
            <consortium name="DOE Joint Genome Institute"/>
            <person name="Peter M."/>
            <person name="Kohler A."/>
            <person name="Ohm R.A."/>
            <person name="Kuo A."/>
            <person name="Krutzmann J."/>
            <person name="Morin E."/>
            <person name="Arend M."/>
            <person name="Barry K.W."/>
            <person name="Binder M."/>
            <person name="Choi C."/>
            <person name="Clum A."/>
            <person name="Copeland A."/>
            <person name="Grisel N."/>
            <person name="Haridas S."/>
            <person name="Kipfer T."/>
            <person name="LaButti K."/>
            <person name="Lindquist E."/>
            <person name="Lipzen A."/>
            <person name="Maire R."/>
            <person name="Meier B."/>
            <person name="Mihaltcheva S."/>
            <person name="Molinier V."/>
            <person name="Murat C."/>
            <person name="Poggeler S."/>
            <person name="Quandt C.A."/>
            <person name="Sperisen C."/>
            <person name="Tritt A."/>
            <person name="Tisserant E."/>
            <person name="Crous P.W."/>
            <person name="Henrissat B."/>
            <person name="Nehls U."/>
            <person name="Egli S."/>
            <person name="Spatafora J.W."/>
            <person name="Grigoriev I.V."/>
            <person name="Martin F.M."/>
        </authorList>
    </citation>
    <scope>NUCLEOTIDE SEQUENCE [LARGE SCALE GENOMIC DNA]</scope>
    <source>
        <strain evidence="1 2">CBS 207.34</strain>
    </source>
</reference>
<accession>A0A8E2JSD6</accession>
<keyword evidence="2" id="KW-1185">Reference proteome</keyword>
<evidence type="ECO:0000313" key="2">
    <source>
        <dbReference type="Proteomes" id="UP000250140"/>
    </source>
</evidence>
<gene>
    <name evidence="1" type="ORF">AOQ84DRAFT_389305</name>
</gene>
<sequence>MSETYEITIYNESGGTATFLLFQAPPQVGQGQTVFTNIYQAGEPVASGEGKVIFTMTNQFFGVCGTAAQALNPQVTVQEAASAAVTLATANTAGTSLYATTFADGTPYFDLSKTTAQATDPGSYQIHTDGSLNYKDDKNPFIGLGCTDPNTSLEGDPTAVIQPEPNQTYTIYPQVKFWICEGTYTTNEIIDVKAIGEQLEVDFSDGKFTQVFTYNDHGVFVPGGPTKH</sequence>
<name>A0A8E2JSD6_9PEZI</name>
<proteinExistence type="predicted"/>
<dbReference type="Proteomes" id="UP000250140">
    <property type="component" value="Unassembled WGS sequence"/>
</dbReference>